<proteinExistence type="predicted"/>
<accession>A0ABV9DU73</accession>
<protein>
    <recommendedName>
        <fullName evidence="4">Secreted protein</fullName>
    </recommendedName>
</protein>
<evidence type="ECO:0000313" key="3">
    <source>
        <dbReference type="Proteomes" id="UP001595923"/>
    </source>
</evidence>
<evidence type="ECO:0000313" key="2">
    <source>
        <dbReference type="EMBL" id="MFC4562439.1"/>
    </source>
</evidence>
<dbReference type="RefSeq" id="WP_378573662.1">
    <property type="nucleotide sequence ID" value="NZ_JBHSFQ010000008.1"/>
</dbReference>
<name>A0ABV9DU73_9ACTN</name>
<dbReference type="Proteomes" id="UP001595923">
    <property type="component" value="Unassembled WGS sequence"/>
</dbReference>
<reference evidence="3" key="1">
    <citation type="journal article" date="2019" name="Int. J. Syst. Evol. Microbiol.">
        <title>The Global Catalogue of Microorganisms (GCM) 10K type strain sequencing project: providing services to taxonomists for standard genome sequencing and annotation.</title>
        <authorList>
            <consortium name="The Broad Institute Genomics Platform"/>
            <consortium name="The Broad Institute Genome Sequencing Center for Infectious Disease"/>
            <person name="Wu L."/>
            <person name="Ma J."/>
        </authorList>
    </citation>
    <scope>NUCLEOTIDE SEQUENCE [LARGE SCALE GENOMIC DNA]</scope>
    <source>
        <strain evidence="3">XZYJ18</strain>
    </source>
</reference>
<sequence>MRKRISSLVGVAALTAGIVAGLPSAAAAAPAPAAAWPEDCWYELRGISAAAECESGSGQYKAVVLCDPWSGGPMITRHAPVWRNAGSGVTSYVYCPAQTDGYSAGILTRA</sequence>
<gene>
    <name evidence="2" type="ORF">ACFO4E_11300</name>
</gene>
<dbReference type="EMBL" id="JBHSFQ010000008">
    <property type="protein sequence ID" value="MFC4562439.1"/>
    <property type="molecule type" value="Genomic_DNA"/>
</dbReference>
<comment type="caution">
    <text evidence="2">The sequence shown here is derived from an EMBL/GenBank/DDBJ whole genome shotgun (WGS) entry which is preliminary data.</text>
</comment>
<keyword evidence="1" id="KW-0732">Signal</keyword>
<feature type="signal peptide" evidence="1">
    <location>
        <begin position="1"/>
        <end position="28"/>
    </location>
</feature>
<keyword evidence="3" id="KW-1185">Reference proteome</keyword>
<evidence type="ECO:0000256" key="1">
    <source>
        <dbReference type="SAM" id="SignalP"/>
    </source>
</evidence>
<organism evidence="2 3">
    <name type="scientific">Nocardiopsis mangrovi</name>
    <dbReference type="NCBI Taxonomy" id="1179818"/>
    <lineage>
        <taxon>Bacteria</taxon>
        <taxon>Bacillati</taxon>
        <taxon>Actinomycetota</taxon>
        <taxon>Actinomycetes</taxon>
        <taxon>Streptosporangiales</taxon>
        <taxon>Nocardiopsidaceae</taxon>
        <taxon>Nocardiopsis</taxon>
    </lineage>
</organism>
<feature type="chain" id="PRO_5045927564" description="Secreted protein" evidence="1">
    <location>
        <begin position="29"/>
        <end position="110"/>
    </location>
</feature>
<evidence type="ECO:0008006" key="4">
    <source>
        <dbReference type="Google" id="ProtNLM"/>
    </source>
</evidence>